<dbReference type="InterPro" id="IPR041661">
    <property type="entry name" value="ZN622/Rei1/Reh1_Znf-C2H2"/>
</dbReference>
<sequence>MFDVHKFSVPFPERLTDPAGLLIELGRIVGEERCCLACGRQFYGSCVEGSNNARISLSAVRSHMLDKPSHKQVWFGVEDPVQVALLVAKAEEESNDDCKINYPKAALAGGELFSQFYDQSVLAPSFILSDDEDVYEVRLPSGTVLDGAKLLNRDNGQKSVSIRRPDFKALIQNRSNADSERRLNEQRKYWDLVTGVQGSCSSENPKVHSDLASISDENLNLP</sequence>
<name>A0AA85B3W2_9TREM</name>
<evidence type="ECO:0000313" key="3">
    <source>
        <dbReference type="WBParaSite" id="SMTH1_30120.1"/>
    </source>
</evidence>
<accession>A0AA85B3W2</accession>
<protein>
    <recommendedName>
        <fullName evidence="1">ZN622/Rei1/Reh1 zinc finger C2H2-type domain-containing protein</fullName>
    </recommendedName>
</protein>
<evidence type="ECO:0000259" key="1">
    <source>
        <dbReference type="Pfam" id="PF12756"/>
    </source>
</evidence>
<feature type="domain" description="ZN622/Rei1/Reh1 zinc finger C2H2-type" evidence="1">
    <location>
        <begin position="1"/>
        <end position="73"/>
    </location>
</feature>
<evidence type="ECO:0000313" key="2">
    <source>
        <dbReference type="Proteomes" id="UP000050791"/>
    </source>
</evidence>
<dbReference type="Proteomes" id="UP000050791">
    <property type="component" value="Unassembled WGS sequence"/>
</dbReference>
<reference evidence="3" key="1">
    <citation type="submission" date="2023-11" db="UniProtKB">
        <authorList>
            <consortium name="WormBaseParasite"/>
        </authorList>
    </citation>
    <scope>IDENTIFICATION</scope>
</reference>
<organism evidence="2 3">
    <name type="scientific">Schistosoma mattheei</name>
    <dbReference type="NCBI Taxonomy" id="31246"/>
    <lineage>
        <taxon>Eukaryota</taxon>
        <taxon>Metazoa</taxon>
        <taxon>Spiralia</taxon>
        <taxon>Lophotrochozoa</taxon>
        <taxon>Platyhelminthes</taxon>
        <taxon>Trematoda</taxon>
        <taxon>Digenea</taxon>
        <taxon>Strigeidida</taxon>
        <taxon>Schistosomatoidea</taxon>
        <taxon>Schistosomatidae</taxon>
        <taxon>Schistosoma</taxon>
    </lineage>
</organism>
<dbReference type="AlphaFoldDB" id="A0AA85B3W2"/>
<proteinExistence type="predicted"/>
<dbReference type="WBParaSite" id="SMTH1_30120.1">
    <property type="protein sequence ID" value="SMTH1_30120.1"/>
    <property type="gene ID" value="SMTH1_30120"/>
</dbReference>
<dbReference type="Pfam" id="PF12756">
    <property type="entry name" value="zf-C2H2_2"/>
    <property type="match status" value="1"/>
</dbReference>